<name>A0ABZ0RFT3_9BACT</name>
<dbReference type="GO" id="GO:0004400">
    <property type="term" value="F:histidinol-phosphate transaminase activity"/>
    <property type="evidence" value="ECO:0007669"/>
    <property type="project" value="UniProtKB-EC"/>
</dbReference>
<dbReference type="SUPFAM" id="SSF53383">
    <property type="entry name" value="PLP-dependent transferases"/>
    <property type="match status" value="1"/>
</dbReference>
<keyword evidence="6 9" id="KW-0808">Transferase</keyword>
<reference evidence="11 12" key="1">
    <citation type="submission" date="2023-11" db="EMBL/GenBank/DDBJ databases">
        <title>Coraliomargarita sp. nov., isolated from marine algae.</title>
        <authorList>
            <person name="Lee J.K."/>
            <person name="Baek J.H."/>
            <person name="Kim J.M."/>
            <person name="Choi D.G."/>
            <person name="Jeon C.O."/>
        </authorList>
    </citation>
    <scope>NUCLEOTIDE SEQUENCE [LARGE SCALE GENOMIC DNA]</scope>
    <source>
        <strain evidence="11 12">J2-16</strain>
    </source>
</reference>
<evidence type="ECO:0000256" key="5">
    <source>
        <dbReference type="ARBA" id="ARBA00022576"/>
    </source>
</evidence>
<organism evidence="11 12">
    <name type="scientific">Coraliomargarita algicola</name>
    <dbReference type="NCBI Taxonomy" id="3092156"/>
    <lineage>
        <taxon>Bacteria</taxon>
        <taxon>Pseudomonadati</taxon>
        <taxon>Verrucomicrobiota</taxon>
        <taxon>Opitutia</taxon>
        <taxon>Puniceicoccales</taxon>
        <taxon>Coraliomargaritaceae</taxon>
        <taxon>Coraliomargarita</taxon>
    </lineage>
</organism>
<comment type="catalytic activity">
    <reaction evidence="8 9">
        <text>L-histidinol phosphate + 2-oxoglutarate = 3-(imidazol-4-yl)-2-oxopropyl phosphate + L-glutamate</text>
        <dbReference type="Rhea" id="RHEA:23744"/>
        <dbReference type="ChEBI" id="CHEBI:16810"/>
        <dbReference type="ChEBI" id="CHEBI:29985"/>
        <dbReference type="ChEBI" id="CHEBI:57766"/>
        <dbReference type="ChEBI" id="CHEBI:57980"/>
        <dbReference type="EC" id="2.6.1.9"/>
    </reaction>
</comment>
<dbReference type="InterPro" id="IPR015421">
    <property type="entry name" value="PyrdxlP-dep_Trfase_major"/>
</dbReference>
<evidence type="ECO:0000256" key="7">
    <source>
        <dbReference type="ARBA" id="ARBA00022898"/>
    </source>
</evidence>
<evidence type="ECO:0000256" key="4">
    <source>
        <dbReference type="ARBA" id="ARBA00011738"/>
    </source>
</evidence>
<evidence type="ECO:0000259" key="10">
    <source>
        <dbReference type="Pfam" id="PF00155"/>
    </source>
</evidence>
<feature type="domain" description="Aminotransferase class I/classII large" evidence="10">
    <location>
        <begin position="39"/>
        <end position="356"/>
    </location>
</feature>
<dbReference type="RefSeq" id="WP_319831926.1">
    <property type="nucleotide sequence ID" value="NZ_CP138858.1"/>
</dbReference>
<dbReference type="NCBIfam" id="TIGR01141">
    <property type="entry name" value="hisC"/>
    <property type="match status" value="1"/>
</dbReference>
<dbReference type="CDD" id="cd00609">
    <property type="entry name" value="AAT_like"/>
    <property type="match status" value="1"/>
</dbReference>
<dbReference type="Proteomes" id="UP001324993">
    <property type="component" value="Chromosome"/>
</dbReference>
<dbReference type="InterPro" id="IPR015422">
    <property type="entry name" value="PyrdxlP-dep_Trfase_small"/>
</dbReference>
<evidence type="ECO:0000313" key="12">
    <source>
        <dbReference type="Proteomes" id="UP001324993"/>
    </source>
</evidence>
<comment type="subunit">
    <text evidence="4 9">Homodimer.</text>
</comment>
<feature type="modified residue" description="N6-(pyridoxal phosphate)lysine" evidence="9">
    <location>
        <position position="226"/>
    </location>
</feature>
<dbReference type="InterPro" id="IPR004839">
    <property type="entry name" value="Aminotransferase_I/II_large"/>
</dbReference>
<evidence type="ECO:0000256" key="6">
    <source>
        <dbReference type="ARBA" id="ARBA00022679"/>
    </source>
</evidence>
<sequence>MKYAELANAGVHEQPVYQPGKPIEYVAQEFGLDPALIAKLASNENPFGPSPKAMAAAQTALRTAHLYPDGNCCQLRAAIAQARGIGEDALIIGNGSNEIIELLGHAFLRPGVEVVMGDQAFIVYKLITKLFGATPVEVPMQDFGHDLSAMRAAVTDQTRLVFVASPNNPTGVANTEADLIELTESLPAHVILCLDEAYAEYLERAPDLRAQMAAGCKVFCMRTFSKIYGLGGLRVGYGYGAPELIQLLQRVRQPFNVNAIAQVAASAALTDHEFVNKCRTANEAGRAQLVAGLEALGNATVGGQANFVLANVGDGGAFFQALQQRGLIVRPLAPYGMPAFVRITIGTEAENQRLLAAARELAQSQGVPDSR</sequence>
<comment type="similarity">
    <text evidence="3 9">Belongs to the class-II pyridoxal-phosphate-dependent aminotransferase family. Histidinol-phosphate aminotransferase subfamily.</text>
</comment>
<comment type="cofactor">
    <cofactor evidence="1 9">
        <name>pyridoxal 5'-phosphate</name>
        <dbReference type="ChEBI" id="CHEBI:597326"/>
    </cofactor>
</comment>
<keyword evidence="12" id="KW-1185">Reference proteome</keyword>
<proteinExistence type="inferred from homology"/>
<accession>A0ABZ0RFT3</accession>
<keyword evidence="7 9" id="KW-0663">Pyridoxal phosphate</keyword>
<evidence type="ECO:0000256" key="9">
    <source>
        <dbReference type="HAMAP-Rule" id="MF_01023"/>
    </source>
</evidence>
<gene>
    <name evidence="9 11" type="primary">hisC</name>
    <name evidence="11" type="ORF">SH580_16470</name>
</gene>
<dbReference type="EC" id="2.6.1.9" evidence="9"/>
<keyword evidence="9" id="KW-0028">Amino-acid biosynthesis</keyword>
<dbReference type="InterPro" id="IPR015424">
    <property type="entry name" value="PyrdxlP-dep_Trfase"/>
</dbReference>
<evidence type="ECO:0000256" key="8">
    <source>
        <dbReference type="ARBA" id="ARBA00047481"/>
    </source>
</evidence>
<comment type="pathway">
    <text evidence="2 9">Amino-acid biosynthesis; L-histidine biosynthesis; L-histidine from 5-phospho-alpha-D-ribose 1-diphosphate: step 7/9.</text>
</comment>
<protein>
    <recommendedName>
        <fullName evidence="9">Histidinol-phosphate aminotransferase</fullName>
        <ecNumber evidence="9">2.6.1.9</ecNumber>
    </recommendedName>
    <alternativeName>
        <fullName evidence="9">Imidazole acetol-phosphate transaminase</fullName>
    </alternativeName>
</protein>
<dbReference type="PANTHER" id="PTHR43643:SF3">
    <property type="entry name" value="HISTIDINOL-PHOSPHATE AMINOTRANSFERASE"/>
    <property type="match status" value="1"/>
</dbReference>
<dbReference type="Gene3D" id="3.40.640.10">
    <property type="entry name" value="Type I PLP-dependent aspartate aminotransferase-like (Major domain)"/>
    <property type="match status" value="1"/>
</dbReference>
<dbReference type="EMBL" id="CP138858">
    <property type="protein sequence ID" value="WPJ95024.1"/>
    <property type="molecule type" value="Genomic_DNA"/>
</dbReference>
<dbReference type="HAMAP" id="MF_01023">
    <property type="entry name" value="HisC_aminotrans_2"/>
    <property type="match status" value="1"/>
</dbReference>
<evidence type="ECO:0000313" key="11">
    <source>
        <dbReference type="EMBL" id="WPJ95024.1"/>
    </source>
</evidence>
<dbReference type="PANTHER" id="PTHR43643">
    <property type="entry name" value="HISTIDINOL-PHOSPHATE AMINOTRANSFERASE 2"/>
    <property type="match status" value="1"/>
</dbReference>
<dbReference type="InterPro" id="IPR005861">
    <property type="entry name" value="HisP_aminotrans"/>
</dbReference>
<evidence type="ECO:0000256" key="1">
    <source>
        <dbReference type="ARBA" id="ARBA00001933"/>
    </source>
</evidence>
<evidence type="ECO:0000256" key="3">
    <source>
        <dbReference type="ARBA" id="ARBA00007970"/>
    </source>
</evidence>
<dbReference type="InterPro" id="IPR050106">
    <property type="entry name" value="HistidinolP_aminotransfase"/>
</dbReference>
<keyword evidence="5 9" id="KW-0032">Aminotransferase</keyword>
<dbReference type="Pfam" id="PF00155">
    <property type="entry name" value="Aminotran_1_2"/>
    <property type="match status" value="1"/>
</dbReference>
<dbReference type="Gene3D" id="3.90.1150.10">
    <property type="entry name" value="Aspartate Aminotransferase, domain 1"/>
    <property type="match status" value="1"/>
</dbReference>
<keyword evidence="9" id="KW-0368">Histidine biosynthesis</keyword>
<evidence type="ECO:0000256" key="2">
    <source>
        <dbReference type="ARBA" id="ARBA00005011"/>
    </source>
</evidence>